<proteinExistence type="predicted"/>
<dbReference type="Gene3D" id="3.40.50.720">
    <property type="entry name" value="NAD(P)-binding Rossmann-like Domain"/>
    <property type="match status" value="1"/>
</dbReference>
<evidence type="ECO:0000313" key="2">
    <source>
        <dbReference type="Proteomes" id="UP000253307"/>
    </source>
</evidence>
<name>A0A368BZN1_9GAMM</name>
<protein>
    <recommendedName>
        <fullName evidence="3">NAD(P)-dependent oxidoreductase</fullName>
    </recommendedName>
</protein>
<evidence type="ECO:0000313" key="1">
    <source>
        <dbReference type="EMBL" id="RCL42555.1"/>
    </source>
</evidence>
<reference evidence="1 2" key="1">
    <citation type="journal article" date="2018" name="Microbiome">
        <title>Fine metagenomic profile of the Mediterranean stratified and mixed water columns revealed by assembly and recruitment.</title>
        <authorList>
            <person name="Haro-Moreno J.M."/>
            <person name="Lopez-Perez M."/>
            <person name="De La Torre J.R."/>
            <person name="Picazo A."/>
            <person name="Camacho A."/>
            <person name="Rodriguez-Valera F."/>
        </authorList>
    </citation>
    <scope>NUCLEOTIDE SEQUENCE [LARGE SCALE GENOMIC DNA]</scope>
    <source>
        <strain evidence="1">MED-G82</strain>
    </source>
</reference>
<evidence type="ECO:0008006" key="3">
    <source>
        <dbReference type="Google" id="ProtNLM"/>
    </source>
</evidence>
<organism evidence="1 2">
    <name type="scientific">SAR86 cluster bacterium</name>
    <dbReference type="NCBI Taxonomy" id="2030880"/>
    <lineage>
        <taxon>Bacteria</taxon>
        <taxon>Pseudomonadati</taxon>
        <taxon>Pseudomonadota</taxon>
        <taxon>Gammaproteobacteria</taxon>
        <taxon>SAR86 cluster</taxon>
    </lineage>
</organism>
<sequence>MKKNILFIGYGDLGSRLASIGQDDLVITGISRSLKPTIIPDQYHSLDWFKNSAQKVNLLKNYDCLVITLTPTSFDEAGYEKGYEEGMKLISNLVKNTSFKKSLLISSTRVYKDSEEPITELSNVNSEDFRAKSLLESEAIYSKGINSLQKTIFRFSGLYDPEMKDKILYKQVDEFQNKLIPISANLNRLSRDQAARIIMNFCINKTDLLLLNVSEPTVLAQERFKMLFPEKNFDDFFRIDNPGKQLDISNLLKSKLLDG</sequence>
<dbReference type="Proteomes" id="UP000253307">
    <property type="component" value="Unassembled WGS sequence"/>
</dbReference>
<dbReference type="AlphaFoldDB" id="A0A368BZN1"/>
<accession>A0A368BZN1</accession>
<dbReference type="EMBL" id="QOPE01000003">
    <property type="protein sequence ID" value="RCL42555.1"/>
    <property type="molecule type" value="Genomic_DNA"/>
</dbReference>
<comment type="caution">
    <text evidence="1">The sequence shown here is derived from an EMBL/GenBank/DDBJ whole genome shotgun (WGS) entry which is preliminary data.</text>
</comment>
<gene>
    <name evidence="1" type="ORF">DBW96_00740</name>
</gene>